<evidence type="ECO:0000313" key="1">
    <source>
        <dbReference type="EMBL" id="KUZ81933.1"/>
    </source>
</evidence>
<comment type="caution">
    <text evidence="2">The sequence shown here is derived from an EMBL/GenBank/DDBJ whole genome shotgun (WGS) entry which is preliminary data.</text>
</comment>
<evidence type="ECO:0000313" key="4">
    <source>
        <dbReference type="Proteomes" id="UP000065521"/>
    </source>
</evidence>
<dbReference type="EMBL" id="LOTN01000071">
    <property type="protein sequence ID" value="KUZ81933.1"/>
    <property type="molecule type" value="Genomic_DNA"/>
</dbReference>
<dbReference type="EMBL" id="LOXM01000126">
    <property type="protein sequence ID" value="KVG67217.1"/>
    <property type="molecule type" value="Genomic_DNA"/>
</dbReference>
<evidence type="ECO:0000313" key="3">
    <source>
        <dbReference type="Proteomes" id="UP000064029"/>
    </source>
</evidence>
<dbReference type="RefSeq" id="WP_059637734.1">
    <property type="nucleotide sequence ID" value="NZ_CP013416.1"/>
</dbReference>
<dbReference type="OrthoDB" id="120749at2"/>
<accession>A0A104VQK5</accession>
<dbReference type="Proteomes" id="UP000064029">
    <property type="component" value="Unassembled WGS sequence"/>
</dbReference>
<name>A0A104VQK5_9BURK</name>
<evidence type="ECO:0000313" key="2">
    <source>
        <dbReference type="EMBL" id="KVG67217.1"/>
    </source>
</evidence>
<protein>
    <submittedName>
        <fullName evidence="2">Panthothenate synthetase</fullName>
    </submittedName>
</protein>
<organism evidence="2 3">
    <name type="scientific">Burkholderia ubonensis</name>
    <dbReference type="NCBI Taxonomy" id="101571"/>
    <lineage>
        <taxon>Bacteria</taxon>
        <taxon>Pseudomonadati</taxon>
        <taxon>Pseudomonadota</taxon>
        <taxon>Betaproteobacteria</taxon>
        <taxon>Burkholderiales</taxon>
        <taxon>Burkholderiaceae</taxon>
        <taxon>Burkholderia</taxon>
        <taxon>Burkholderia cepacia complex</taxon>
    </lineage>
</organism>
<reference evidence="3 4" key="1">
    <citation type="submission" date="2015-11" db="EMBL/GenBank/DDBJ databases">
        <title>Expanding the genomic diversity of Burkholderia species for the development of highly accurate diagnostics.</title>
        <authorList>
            <person name="Sahl J."/>
            <person name="Keim P."/>
            <person name="Wagner D."/>
        </authorList>
    </citation>
    <scope>NUCLEOTIDE SEQUENCE [LARGE SCALE GENOMIC DNA]</scope>
    <source>
        <strain evidence="2 3">MSMB2036</strain>
        <strain evidence="1 4">RF32-BP4</strain>
    </source>
</reference>
<gene>
    <name evidence="1" type="ORF">WI38_31415</name>
    <name evidence="2" type="ORF">WJ33_25875</name>
</gene>
<dbReference type="AlphaFoldDB" id="A0A104VQK5"/>
<proteinExistence type="predicted"/>
<sequence>MRMLLNIRIPHEPFNGLVRNGSVGEVIARILEETKPEAAYFTEQDGARGAVLIVDLDDPSRIPALAEPWFLMFNADCEFRVVMLPADLDRAGLASLGSKWK</sequence>
<dbReference type="Proteomes" id="UP000065521">
    <property type="component" value="Unassembled WGS sequence"/>
</dbReference>